<dbReference type="InterPro" id="IPR036866">
    <property type="entry name" value="RibonucZ/Hydroxyglut_hydro"/>
</dbReference>
<sequence length="189" mass="21397">FLGTRGEVEESSKFHKKDSAVRLETHNKVILLDFGKSWQEKLKFINPDYIWISHAHPDHVFGLKMEKTKIPIFMSKETNDRLPEKKFPLENRQVVKNNFKFGSIKAREIPIGHSSKAPMSGLIIETDEGKIGYFPDVLDIPDKSIVKGLSIYIGDGSSLTKDIVRTIKGKRVGHASMTTQMTLCQGKNK</sequence>
<reference evidence="2" key="1">
    <citation type="journal article" date="2014" name="Front. Microbiol.">
        <title>High frequency of phylogenetically diverse reductive dehalogenase-homologous genes in deep subseafloor sedimentary metagenomes.</title>
        <authorList>
            <person name="Kawai M."/>
            <person name="Futagami T."/>
            <person name="Toyoda A."/>
            <person name="Takaki Y."/>
            <person name="Nishi S."/>
            <person name="Hori S."/>
            <person name="Arai W."/>
            <person name="Tsubouchi T."/>
            <person name="Morono Y."/>
            <person name="Uchiyama I."/>
            <person name="Ito T."/>
            <person name="Fujiyama A."/>
            <person name="Inagaki F."/>
            <person name="Takami H."/>
        </authorList>
    </citation>
    <scope>NUCLEOTIDE SEQUENCE</scope>
    <source>
        <strain evidence="2">Expedition CK06-06</strain>
    </source>
</reference>
<evidence type="ECO:0000259" key="1">
    <source>
        <dbReference type="SMART" id="SM00849"/>
    </source>
</evidence>
<accession>X1IBM8</accession>
<proteinExistence type="predicted"/>
<dbReference type="AlphaFoldDB" id="X1IBM8"/>
<name>X1IBM8_9ZZZZ</name>
<dbReference type="EMBL" id="BARU01020949">
    <property type="protein sequence ID" value="GAH54958.1"/>
    <property type="molecule type" value="Genomic_DNA"/>
</dbReference>
<dbReference type="Gene3D" id="3.60.15.10">
    <property type="entry name" value="Ribonuclease Z/Hydroxyacylglutathione hydrolase-like"/>
    <property type="match status" value="1"/>
</dbReference>
<feature type="domain" description="Metallo-beta-lactamase" evidence="1">
    <location>
        <begin position="17"/>
        <end position="174"/>
    </location>
</feature>
<dbReference type="SMART" id="SM00849">
    <property type="entry name" value="Lactamase_B"/>
    <property type="match status" value="1"/>
</dbReference>
<dbReference type="SUPFAM" id="SSF56281">
    <property type="entry name" value="Metallo-hydrolase/oxidoreductase"/>
    <property type="match status" value="1"/>
</dbReference>
<gene>
    <name evidence="2" type="ORF">S03H2_34341</name>
</gene>
<protein>
    <recommendedName>
        <fullName evidence="1">Metallo-beta-lactamase domain-containing protein</fullName>
    </recommendedName>
</protein>
<evidence type="ECO:0000313" key="2">
    <source>
        <dbReference type="EMBL" id="GAH54958.1"/>
    </source>
</evidence>
<dbReference type="InterPro" id="IPR001279">
    <property type="entry name" value="Metallo-B-lactamas"/>
</dbReference>
<comment type="caution">
    <text evidence="2">The sequence shown here is derived from an EMBL/GenBank/DDBJ whole genome shotgun (WGS) entry which is preliminary data.</text>
</comment>
<feature type="non-terminal residue" evidence="2">
    <location>
        <position position="1"/>
    </location>
</feature>
<dbReference type="Pfam" id="PF12706">
    <property type="entry name" value="Lactamase_B_2"/>
    <property type="match status" value="1"/>
</dbReference>
<organism evidence="2">
    <name type="scientific">marine sediment metagenome</name>
    <dbReference type="NCBI Taxonomy" id="412755"/>
    <lineage>
        <taxon>unclassified sequences</taxon>
        <taxon>metagenomes</taxon>
        <taxon>ecological metagenomes</taxon>
    </lineage>
</organism>